<keyword evidence="3" id="KW-1185">Reference proteome</keyword>
<dbReference type="EMBL" id="BFAA01010530">
    <property type="protein sequence ID" value="GCB78866.1"/>
    <property type="molecule type" value="Genomic_DNA"/>
</dbReference>
<dbReference type="InterPro" id="IPR029180">
    <property type="entry name" value="Myc_target_1"/>
</dbReference>
<keyword evidence="1" id="KW-1133">Transmembrane helix</keyword>
<evidence type="ECO:0008006" key="4">
    <source>
        <dbReference type="Google" id="ProtNLM"/>
    </source>
</evidence>
<evidence type="ECO:0000313" key="3">
    <source>
        <dbReference type="Proteomes" id="UP000288216"/>
    </source>
</evidence>
<organism evidence="2 3">
    <name type="scientific">Scyliorhinus torazame</name>
    <name type="common">Cloudy catshark</name>
    <name type="synonym">Catulus torazame</name>
    <dbReference type="NCBI Taxonomy" id="75743"/>
    <lineage>
        <taxon>Eukaryota</taxon>
        <taxon>Metazoa</taxon>
        <taxon>Chordata</taxon>
        <taxon>Craniata</taxon>
        <taxon>Vertebrata</taxon>
        <taxon>Chondrichthyes</taxon>
        <taxon>Elasmobranchii</taxon>
        <taxon>Galeomorphii</taxon>
        <taxon>Galeoidea</taxon>
        <taxon>Carcharhiniformes</taxon>
        <taxon>Scyliorhinidae</taxon>
        <taxon>Scyliorhinus</taxon>
    </lineage>
</organism>
<gene>
    <name evidence="2" type="ORF">scyTo_0016882</name>
</gene>
<evidence type="ECO:0000256" key="1">
    <source>
        <dbReference type="SAM" id="Phobius"/>
    </source>
</evidence>
<dbReference type="STRING" id="75743.A0A401Q0H4"/>
<proteinExistence type="predicted"/>
<dbReference type="OrthoDB" id="9943706at2759"/>
<dbReference type="AlphaFoldDB" id="A0A401Q0H4"/>
<evidence type="ECO:0000313" key="2">
    <source>
        <dbReference type="EMBL" id="GCB78866.1"/>
    </source>
</evidence>
<keyword evidence="1" id="KW-0812">Transmembrane</keyword>
<keyword evidence="1" id="KW-0472">Membrane</keyword>
<comment type="caution">
    <text evidence="2">The sequence shown here is derived from an EMBL/GenBank/DDBJ whole genome shotgun (WGS) entry which is preliminary data.</text>
</comment>
<feature type="transmembrane region" description="Helical" evidence="1">
    <location>
        <begin position="20"/>
        <end position="45"/>
    </location>
</feature>
<dbReference type="PANTHER" id="PTHR14869">
    <property type="entry name" value="MYC TARGET PROTEIN 1"/>
    <property type="match status" value="1"/>
</dbReference>
<accession>A0A401Q0H4</accession>
<dbReference type="Proteomes" id="UP000288216">
    <property type="component" value="Unassembled WGS sequence"/>
</dbReference>
<sequence length="196" mass="21422">MIMGSNTANATVTHTLPDNFFGVILSFSLSVGVGILIGAFIWILFTCLARRKQASASISPATNHRNRSSSHNIMLTRTGFYRSNSYDRHGDSNLALASTLAFQRQASQDQADTYGRKSTFRASTFHPFAEAPLVDGLDGMQSSSGLLGTDTSSTLNCSLGYQEQHWSESRHYDCHSSQTPPPAYEFVMEPSKEALA</sequence>
<dbReference type="GO" id="GO:0005654">
    <property type="term" value="C:nucleoplasm"/>
    <property type="evidence" value="ECO:0007669"/>
    <property type="project" value="TreeGrafter"/>
</dbReference>
<reference evidence="2 3" key="1">
    <citation type="journal article" date="2018" name="Nat. Ecol. Evol.">
        <title>Shark genomes provide insights into elasmobranch evolution and the origin of vertebrates.</title>
        <authorList>
            <person name="Hara Y"/>
            <person name="Yamaguchi K"/>
            <person name="Onimaru K"/>
            <person name="Kadota M"/>
            <person name="Koyanagi M"/>
            <person name="Keeley SD"/>
            <person name="Tatsumi K"/>
            <person name="Tanaka K"/>
            <person name="Motone F"/>
            <person name="Kageyama Y"/>
            <person name="Nozu R"/>
            <person name="Adachi N"/>
            <person name="Nishimura O"/>
            <person name="Nakagawa R"/>
            <person name="Tanegashima C"/>
            <person name="Kiyatake I"/>
            <person name="Matsumoto R"/>
            <person name="Murakumo K"/>
            <person name="Nishida K"/>
            <person name="Terakita A"/>
            <person name="Kuratani S"/>
            <person name="Sato K"/>
            <person name="Hyodo S Kuraku.S."/>
        </authorList>
    </citation>
    <scope>NUCLEOTIDE SEQUENCE [LARGE SCALE GENOMIC DNA]</scope>
</reference>
<dbReference type="OMA" id="HYDCHSS"/>
<name>A0A401Q0H4_SCYTO</name>
<protein>
    <recommendedName>
        <fullName evidence="4">Myc target protein 1</fullName>
    </recommendedName>
</protein>
<dbReference type="PANTHER" id="PTHR14869:SF0">
    <property type="entry name" value="MYC TARGET PROTEIN 1"/>
    <property type="match status" value="1"/>
</dbReference>
<dbReference type="Pfam" id="PF15179">
    <property type="entry name" value="Myc_target_1"/>
    <property type="match status" value="1"/>
</dbReference>